<feature type="domain" description="DNA-directed RNA polymerase RBP11-like dimerisation" evidence="4">
    <location>
        <begin position="17"/>
        <end position="87"/>
    </location>
</feature>
<dbReference type="AlphaFoldDB" id="A0A1D1ZVL8"/>
<evidence type="ECO:0000256" key="1">
    <source>
        <dbReference type="ARBA" id="ARBA00022478"/>
    </source>
</evidence>
<dbReference type="GO" id="GO:0000428">
    <property type="term" value="C:DNA-directed RNA polymerase complex"/>
    <property type="evidence" value="ECO:0007669"/>
    <property type="project" value="UniProtKB-KW"/>
</dbReference>
<dbReference type="EMBL" id="GDKF01007695">
    <property type="protein sequence ID" value="JAT70927.1"/>
    <property type="molecule type" value="Transcribed_RNA"/>
</dbReference>
<sequence>MEDSESEALQPGNNLLVKLEGEDHTFGNVLREVMWMHPHIQLSSYTKEHPNLSEILIRCQTNGVVSAEQGMVESLHLAKEVLMHVEDTMAAAVKRFQQQQQQQ</sequence>
<dbReference type="InterPro" id="IPR036603">
    <property type="entry name" value="RBP11-like"/>
</dbReference>
<accession>A0A1D1ZVL8</accession>
<comment type="similarity">
    <text evidence="3">Belongs to the archaeal Rpo11/eukaryotic RPB11/RPC19 RNA polymerase subunit family.</text>
</comment>
<dbReference type="Gene3D" id="3.30.1360.10">
    <property type="entry name" value="RNA polymerase, RBP11-like subunit"/>
    <property type="match status" value="1"/>
</dbReference>
<reference evidence="5" key="1">
    <citation type="submission" date="2015-08" db="EMBL/GenBank/DDBJ databases">
        <authorList>
            <person name="Babu N.S."/>
            <person name="Beckwith C.J."/>
            <person name="Beseler K.G."/>
            <person name="Brison A."/>
            <person name="Carone J.V."/>
            <person name="Caskin T.P."/>
            <person name="Diamond M."/>
            <person name="Durham M.E."/>
            <person name="Foxe J.M."/>
            <person name="Go M."/>
            <person name="Henderson B.A."/>
            <person name="Jones I.B."/>
            <person name="McGettigan J.A."/>
            <person name="Micheletti S.J."/>
            <person name="Nasrallah M.E."/>
            <person name="Ortiz D."/>
            <person name="Piller C.R."/>
            <person name="Privatt S.R."/>
            <person name="Schneider S.L."/>
            <person name="Sharp S."/>
            <person name="Smith T.C."/>
            <person name="Stanton J.D."/>
            <person name="Ullery H.E."/>
            <person name="Wilson R.J."/>
            <person name="Serrano M.G."/>
            <person name="Buck G."/>
            <person name="Lee V."/>
            <person name="Wang Y."/>
            <person name="Carvalho R."/>
            <person name="Voegtly L."/>
            <person name="Shi R."/>
            <person name="Duckworth R."/>
            <person name="Johnson A."/>
            <person name="Loviza R."/>
            <person name="Walstead R."/>
            <person name="Shah Z."/>
            <person name="Kiflezghi M."/>
            <person name="Wade K."/>
            <person name="Ball S.L."/>
            <person name="Bradley K.W."/>
            <person name="Asai D.J."/>
            <person name="Bowman C.A."/>
            <person name="Russell D.A."/>
            <person name="Pope W.H."/>
            <person name="Jacobs-Sera D."/>
            <person name="Hendrix R.W."/>
            <person name="Hatfull G.F."/>
        </authorList>
    </citation>
    <scope>NUCLEOTIDE SEQUENCE</scope>
</reference>
<organism evidence="5">
    <name type="scientific">Auxenochlorella protothecoides</name>
    <name type="common">Green microalga</name>
    <name type="synonym">Chlorella protothecoides</name>
    <dbReference type="NCBI Taxonomy" id="3075"/>
    <lineage>
        <taxon>Eukaryota</taxon>
        <taxon>Viridiplantae</taxon>
        <taxon>Chlorophyta</taxon>
        <taxon>core chlorophytes</taxon>
        <taxon>Trebouxiophyceae</taxon>
        <taxon>Chlorellales</taxon>
        <taxon>Chlorellaceae</taxon>
        <taxon>Auxenochlorella</taxon>
    </lineage>
</organism>
<dbReference type="SUPFAM" id="SSF55257">
    <property type="entry name" value="RBP11-like subunits of RNA polymerase"/>
    <property type="match status" value="1"/>
</dbReference>
<keyword evidence="1" id="KW-0240">DNA-directed RNA polymerase</keyword>
<dbReference type="GO" id="GO:0006351">
    <property type="term" value="P:DNA-templated transcription"/>
    <property type="evidence" value="ECO:0007669"/>
    <property type="project" value="InterPro"/>
</dbReference>
<evidence type="ECO:0000256" key="2">
    <source>
        <dbReference type="ARBA" id="ARBA00023163"/>
    </source>
</evidence>
<dbReference type="PANTHER" id="PTHR13946:SF28">
    <property type="entry name" value="DNA-DIRECTED RNA POLYMERASES I AND III SUBUNIT RPAC2"/>
    <property type="match status" value="1"/>
</dbReference>
<dbReference type="GO" id="GO:0003899">
    <property type="term" value="F:DNA-directed RNA polymerase activity"/>
    <property type="evidence" value="ECO:0007669"/>
    <property type="project" value="TreeGrafter"/>
</dbReference>
<keyword evidence="2" id="KW-0804">Transcription</keyword>
<evidence type="ECO:0000259" key="4">
    <source>
        <dbReference type="Pfam" id="PF13656"/>
    </source>
</evidence>
<gene>
    <name evidence="5" type="ORF">g.32181</name>
</gene>
<dbReference type="PANTHER" id="PTHR13946">
    <property type="entry name" value="DNA-DIRECTED RNA POLYMERASE I,II,III"/>
    <property type="match status" value="1"/>
</dbReference>
<proteinExistence type="inferred from homology"/>
<name>A0A1D1ZVL8_AUXPR</name>
<dbReference type="GO" id="GO:0046983">
    <property type="term" value="F:protein dimerization activity"/>
    <property type="evidence" value="ECO:0007669"/>
    <property type="project" value="InterPro"/>
</dbReference>
<protein>
    <recommendedName>
        <fullName evidence="4">DNA-directed RNA polymerase RBP11-like dimerisation domain-containing protein</fullName>
    </recommendedName>
</protein>
<evidence type="ECO:0000256" key="3">
    <source>
        <dbReference type="ARBA" id="ARBA00025751"/>
    </source>
</evidence>
<evidence type="ECO:0000313" key="5">
    <source>
        <dbReference type="EMBL" id="JAT70927.1"/>
    </source>
</evidence>
<dbReference type="Pfam" id="PF13656">
    <property type="entry name" value="RNA_pol_L_2"/>
    <property type="match status" value="1"/>
</dbReference>
<dbReference type="InterPro" id="IPR009025">
    <property type="entry name" value="RBP11-like_dimer"/>
</dbReference>